<organism evidence="1 2">
    <name type="scientific">Stephania yunnanensis</name>
    <dbReference type="NCBI Taxonomy" id="152371"/>
    <lineage>
        <taxon>Eukaryota</taxon>
        <taxon>Viridiplantae</taxon>
        <taxon>Streptophyta</taxon>
        <taxon>Embryophyta</taxon>
        <taxon>Tracheophyta</taxon>
        <taxon>Spermatophyta</taxon>
        <taxon>Magnoliopsida</taxon>
        <taxon>Ranunculales</taxon>
        <taxon>Menispermaceae</taxon>
        <taxon>Menispermoideae</taxon>
        <taxon>Cissampelideae</taxon>
        <taxon>Stephania</taxon>
    </lineage>
</organism>
<sequence length="179" mass="20219">MTPKVDVTSRFKFGVSILCENVMGVGNPHGDGNPCWMGNVGKKISNKEFQVGISYPVISRDGMGIAFPDIREENQPLMQLLRMLKHWRGFHRKILKLGQGYAVGLARCATKDLRQDDILLRQYPSHLSWSKYIYSDFDHGSSARSVGFCELACSFNHNLRIPKLTTEMDVEPNAIVTMK</sequence>
<comment type="caution">
    <text evidence="1">The sequence shown here is derived from an EMBL/GenBank/DDBJ whole genome shotgun (WGS) entry which is preliminary data.</text>
</comment>
<dbReference type="EMBL" id="JBBNAF010000011">
    <property type="protein sequence ID" value="KAK9098270.1"/>
    <property type="molecule type" value="Genomic_DNA"/>
</dbReference>
<gene>
    <name evidence="1" type="ORF">Syun_025315</name>
</gene>
<proteinExistence type="predicted"/>
<name>A0AAP0EU26_9MAGN</name>
<evidence type="ECO:0000313" key="1">
    <source>
        <dbReference type="EMBL" id="KAK9098270.1"/>
    </source>
</evidence>
<dbReference type="AlphaFoldDB" id="A0AAP0EU26"/>
<evidence type="ECO:0000313" key="2">
    <source>
        <dbReference type="Proteomes" id="UP001420932"/>
    </source>
</evidence>
<reference evidence="1 2" key="1">
    <citation type="submission" date="2024-01" db="EMBL/GenBank/DDBJ databases">
        <title>Genome assemblies of Stephania.</title>
        <authorList>
            <person name="Yang L."/>
        </authorList>
    </citation>
    <scope>NUCLEOTIDE SEQUENCE [LARGE SCALE GENOMIC DNA]</scope>
    <source>
        <strain evidence="1">YNDBR</strain>
        <tissue evidence="1">Leaf</tissue>
    </source>
</reference>
<dbReference type="Proteomes" id="UP001420932">
    <property type="component" value="Unassembled WGS sequence"/>
</dbReference>
<keyword evidence="2" id="KW-1185">Reference proteome</keyword>
<accession>A0AAP0EU26</accession>
<protein>
    <submittedName>
        <fullName evidence="1">Uncharacterized protein</fullName>
    </submittedName>
</protein>